<sequence length="421" mass="47617">MGFRFRNVKMKKFKGLWFFLWLFMVNFCYASRLGMETQNLQIKNQLSRLNKTPLKSIKSPDGDIIDCVHVNNQPAFDHPLLKNHTIQMRPNYHPEGPVFYDSKISSKEKGNKKPITQLWHLNGKCPEGTVPIRRTKEEDILRASSVESFGKKNQKTIPKPNSVEIDFASQTGHEHAIAFVEGGEYYGAKATINVWDPKIQEGNEFSLSQVWILAGTFGVDLNSIEAGWQVSPDLYGDRNTRFFTYWTSDAYQATGCYNLLCSGFIQINNEIAIGASIAPLSDYAASQFDITILLWKDPKEGNWWMQFGNDKVLGYWPASLFSYLAESSSSIQWGGEVVNSQSDGMHTTTQMGSGHFPEEGFGKSSYFKNIQIVDGENKLRDPQNLQIFTTQSNCYNVNLGQSGLWGNYFYYGGPGRNPNCP</sequence>
<organism evidence="1 2">
    <name type="scientific">Catharanthus roseus</name>
    <name type="common">Madagascar periwinkle</name>
    <name type="synonym">Vinca rosea</name>
    <dbReference type="NCBI Taxonomy" id="4058"/>
    <lineage>
        <taxon>Eukaryota</taxon>
        <taxon>Viridiplantae</taxon>
        <taxon>Streptophyta</taxon>
        <taxon>Embryophyta</taxon>
        <taxon>Tracheophyta</taxon>
        <taxon>Spermatophyta</taxon>
        <taxon>Magnoliopsida</taxon>
        <taxon>eudicotyledons</taxon>
        <taxon>Gunneridae</taxon>
        <taxon>Pentapetalae</taxon>
        <taxon>asterids</taxon>
        <taxon>lamiids</taxon>
        <taxon>Gentianales</taxon>
        <taxon>Apocynaceae</taxon>
        <taxon>Rauvolfioideae</taxon>
        <taxon>Vinceae</taxon>
        <taxon>Catharanthinae</taxon>
        <taxon>Catharanthus</taxon>
    </lineage>
</organism>
<evidence type="ECO:0000313" key="2">
    <source>
        <dbReference type="Proteomes" id="UP001060085"/>
    </source>
</evidence>
<accession>A0ACB9ZK79</accession>
<gene>
    <name evidence="1" type="ORF">M9H77_33676</name>
</gene>
<dbReference type="EMBL" id="CM044708">
    <property type="protein sequence ID" value="KAI5647671.1"/>
    <property type="molecule type" value="Genomic_DNA"/>
</dbReference>
<dbReference type="Proteomes" id="UP001060085">
    <property type="component" value="Linkage Group LG08"/>
</dbReference>
<protein>
    <submittedName>
        <fullName evidence="1">Uncharacterized protein</fullName>
    </submittedName>
</protein>
<reference evidence="2" key="1">
    <citation type="journal article" date="2023" name="Nat. Plants">
        <title>Single-cell RNA sequencing provides a high-resolution roadmap for understanding the multicellular compartmentation of specialized metabolism.</title>
        <authorList>
            <person name="Sun S."/>
            <person name="Shen X."/>
            <person name="Li Y."/>
            <person name="Li Y."/>
            <person name="Wang S."/>
            <person name="Li R."/>
            <person name="Zhang H."/>
            <person name="Shen G."/>
            <person name="Guo B."/>
            <person name="Wei J."/>
            <person name="Xu J."/>
            <person name="St-Pierre B."/>
            <person name="Chen S."/>
            <person name="Sun C."/>
        </authorList>
    </citation>
    <scope>NUCLEOTIDE SEQUENCE [LARGE SCALE GENOMIC DNA]</scope>
</reference>
<proteinExistence type="predicted"/>
<evidence type="ECO:0000313" key="1">
    <source>
        <dbReference type="EMBL" id="KAI5647671.1"/>
    </source>
</evidence>
<keyword evidence="2" id="KW-1185">Reference proteome</keyword>
<name>A0ACB9ZK79_CATRO</name>
<comment type="caution">
    <text evidence="1">The sequence shown here is derived from an EMBL/GenBank/DDBJ whole genome shotgun (WGS) entry which is preliminary data.</text>
</comment>